<name>A0A8H3QZX4_9GLOM</name>
<feature type="compositionally biased region" description="Acidic residues" evidence="1">
    <location>
        <begin position="416"/>
        <end position="432"/>
    </location>
</feature>
<comment type="caution">
    <text evidence="4">The sequence shown here is derived from an EMBL/GenBank/DDBJ whole genome shotgun (WGS) entry which is preliminary data.</text>
</comment>
<accession>A0A8H3QZX4</accession>
<evidence type="ECO:0000256" key="1">
    <source>
        <dbReference type="SAM" id="MobiDB-lite"/>
    </source>
</evidence>
<feature type="transmembrane region" description="Helical" evidence="2">
    <location>
        <begin position="383"/>
        <end position="404"/>
    </location>
</feature>
<dbReference type="Proteomes" id="UP000615446">
    <property type="component" value="Unassembled WGS sequence"/>
</dbReference>
<dbReference type="OrthoDB" id="2404674at2759"/>
<evidence type="ECO:0000256" key="2">
    <source>
        <dbReference type="SAM" id="Phobius"/>
    </source>
</evidence>
<proteinExistence type="predicted"/>
<evidence type="ECO:0000313" key="5">
    <source>
        <dbReference type="Proteomes" id="UP000615446"/>
    </source>
</evidence>
<feature type="region of interest" description="Disordered" evidence="1">
    <location>
        <begin position="413"/>
        <end position="441"/>
    </location>
</feature>
<keyword evidence="2" id="KW-1133">Transmembrane helix</keyword>
<organism evidence="4 5">
    <name type="scientific">Rhizophagus clarus</name>
    <dbReference type="NCBI Taxonomy" id="94130"/>
    <lineage>
        <taxon>Eukaryota</taxon>
        <taxon>Fungi</taxon>
        <taxon>Fungi incertae sedis</taxon>
        <taxon>Mucoromycota</taxon>
        <taxon>Glomeromycotina</taxon>
        <taxon>Glomeromycetes</taxon>
        <taxon>Glomerales</taxon>
        <taxon>Glomeraceae</taxon>
        <taxon>Rhizophagus</taxon>
    </lineage>
</organism>
<evidence type="ECO:0000313" key="4">
    <source>
        <dbReference type="EMBL" id="GES97687.1"/>
    </source>
</evidence>
<dbReference type="EMBL" id="BLAL01000261">
    <property type="protein sequence ID" value="GES97687.1"/>
    <property type="molecule type" value="Genomic_DNA"/>
</dbReference>
<protein>
    <submittedName>
        <fullName evidence="4">Uncharacterized protein</fullName>
    </submittedName>
</protein>
<feature type="chain" id="PRO_5034487030" evidence="3">
    <location>
        <begin position="20"/>
        <end position="441"/>
    </location>
</feature>
<gene>
    <name evidence="4" type="ORF">RCL2_002426800</name>
</gene>
<feature type="transmembrane region" description="Helical" evidence="2">
    <location>
        <begin position="29"/>
        <end position="51"/>
    </location>
</feature>
<feature type="transmembrane region" description="Helical" evidence="2">
    <location>
        <begin position="273"/>
        <end position="296"/>
    </location>
</feature>
<keyword evidence="2" id="KW-0472">Membrane</keyword>
<keyword evidence="3" id="KW-0732">Signal</keyword>
<sequence length="441" mass="51813">MSFFFVIFIITFLIPFVSALLPNDDFSLQAFSGYFDILINFLVPFIILVIVDFDYEDDGSKQIAHLTRSFLYFVVIVNEEDQFESLKRQMKKQLQTFKRSIEKSVKSSYQNLKRTLEDDFDIKIQKLEEKFNNKYQILNIENKIEELEKTINENIQTVKDKFEKQFKEQTDSIQNLRNPPEFTTISRIDFVSQLQNKVNDNPPKYIISSNAVRSIKCIVEKGESIKMQKMSADLEEKENLVMVDRSIPSGNTITNSKRKSKNKIIESIDLINIIIRISCLMDYLVLFLFIISLGFLLNDLKEAVTRSFVLIIVITLCFTFFFQAMIIIIAYSRNNLKRYIEEYQQAFKDILPKYFAYINDIVIINLLYLPSLINYFLLQTPDIFNKIFLNLSALFVSSWIVLMYKSILKNEGMKEEGEEPETTEEFNEEMEGEKELDLEKV</sequence>
<evidence type="ECO:0000256" key="3">
    <source>
        <dbReference type="SAM" id="SignalP"/>
    </source>
</evidence>
<feature type="signal peptide" evidence="3">
    <location>
        <begin position="1"/>
        <end position="19"/>
    </location>
</feature>
<dbReference type="AlphaFoldDB" id="A0A8H3QZX4"/>
<feature type="transmembrane region" description="Helical" evidence="2">
    <location>
        <begin position="354"/>
        <end position="377"/>
    </location>
</feature>
<keyword evidence="2" id="KW-0812">Transmembrane</keyword>
<feature type="transmembrane region" description="Helical" evidence="2">
    <location>
        <begin position="308"/>
        <end position="333"/>
    </location>
</feature>
<reference evidence="4" key="1">
    <citation type="submission" date="2019-10" db="EMBL/GenBank/DDBJ databases">
        <title>Conservation and host-specific expression of non-tandemly repeated heterogenous ribosome RNA gene in arbuscular mycorrhizal fungi.</title>
        <authorList>
            <person name="Maeda T."/>
            <person name="Kobayashi Y."/>
            <person name="Nakagawa T."/>
            <person name="Ezawa T."/>
            <person name="Yamaguchi K."/>
            <person name="Bino T."/>
            <person name="Nishimoto Y."/>
            <person name="Shigenobu S."/>
            <person name="Kawaguchi M."/>
        </authorList>
    </citation>
    <scope>NUCLEOTIDE SEQUENCE</scope>
    <source>
        <strain evidence="4">HR1</strain>
    </source>
</reference>